<name>A0A382VY81_9ZZZZ</name>
<protein>
    <submittedName>
        <fullName evidence="1">Uncharacterized protein</fullName>
    </submittedName>
</protein>
<evidence type="ECO:0000313" key="1">
    <source>
        <dbReference type="EMBL" id="SVD51492.1"/>
    </source>
</evidence>
<dbReference type="EMBL" id="UINC01155567">
    <property type="protein sequence ID" value="SVD51492.1"/>
    <property type="molecule type" value="Genomic_DNA"/>
</dbReference>
<gene>
    <name evidence="1" type="ORF">METZ01_LOCUS404346</name>
</gene>
<sequence length="73" mass="7965">TPSCLQPVLTSLMAKSAVGSPSIGIRTSGYSVRWPRPACWPRRIQPTVKRESLSCMPRVSGDVSGPRWRGKPS</sequence>
<reference evidence="1" key="1">
    <citation type="submission" date="2018-05" db="EMBL/GenBank/DDBJ databases">
        <authorList>
            <person name="Lanie J.A."/>
            <person name="Ng W.-L."/>
            <person name="Kazmierczak K.M."/>
            <person name="Andrzejewski T.M."/>
            <person name="Davidsen T.M."/>
            <person name="Wayne K.J."/>
            <person name="Tettelin H."/>
            <person name="Glass J.I."/>
            <person name="Rusch D."/>
            <person name="Podicherti R."/>
            <person name="Tsui H.-C.T."/>
            <person name="Winkler M.E."/>
        </authorList>
    </citation>
    <scope>NUCLEOTIDE SEQUENCE</scope>
</reference>
<organism evidence="1">
    <name type="scientific">marine metagenome</name>
    <dbReference type="NCBI Taxonomy" id="408172"/>
    <lineage>
        <taxon>unclassified sequences</taxon>
        <taxon>metagenomes</taxon>
        <taxon>ecological metagenomes</taxon>
    </lineage>
</organism>
<feature type="non-terminal residue" evidence="1">
    <location>
        <position position="73"/>
    </location>
</feature>
<proteinExistence type="predicted"/>
<dbReference type="AlphaFoldDB" id="A0A382VY81"/>
<feature type="non-terminal residue" evidence="1">
    <location>
        <position position="1"/>
    </location>
</feature>
<accession>A0A382VY81</accession>